<dbReference type="Proteomes" id="UP000054558">
    <property type="component" value="Unassembled WGS sequence"/>
</dbReference>
<feature type="coiled-coil region" evidence="1">
    <location>
        <begin position="523"/>
        <end position="572"/>
    </location>
</feature>
<dbReference type="AlphaFoldDB" id="A0A1Y1HL95"/>
<accession>A0A1Y1HL95</accession>
<feature type="compositionally biased region" description="Basic and acidic residues" evidence="2">
    <location>
        <begin position="205"/>
        <end position="214"/>
    </location>
</feature>
<feature type="region of interest" description="Disordered" evidence="2">
    <location>
        <begin position="436"/>
        <end position="457"/>
    </location>
</feature>
<reference evidence="3 4" key="1">
    <citation type="journal article" date="2014" name="Nat. Commun.">
        <title>Klebsormidium flaccidum genome reveals primary factors for plant terrestrial adaptation.</title>
        <authorList>
            <person name="Hori K."/>
            <person name="Maruyama F."/>
            <person name="Fujisawa T."/>
            <person name="Togashi T."/>
            <person name="Yamamoto N."/>
            <person name="Seo M."/>
            <person name="Sato S."/>
            <person name="Yamada T."/>
            <person name="Mori H."/>
            <person name="Tajima N."/>
            <person name="Moriyama T."/>
            <person name="Ikeuchi M."/>
            <person name="Watanabe M."/>
            <person name="Wada H."/>
            <person name="Kobayashi K."/>
            <person name="Saito M."/>
            <person name="Masuda T."/>
            <person name="Sasaki-Sekimoto Y."/>
            <person name="Mashiguchi K."/>
            <person name="Awai K."/>
            <person name="Shimojima M."/>
            <person name="Masuda S."/>
            <person name="Iwai M."/>
            <person name="Nobusawa T."/>
            <person name="Narise T."/>
            <person name="Kondo S."/>
            <person name="Saito H."/>
            <person name="Sato R."/>
            <person name="Murakawa M."/>
            <person name="Ihara Y."/>
            <person name="Oshima-Yamada Y."/>
            <person name="Ohtaka K."/>
            <person name="Satoh M."/>
            <person name="Sonobe K."/>
            <person name="Ishii M."/>
            <person name="Ohtani R."/>
            <person name="Kanamori-Sato M."/>
            <person name="Honoki R."/>
            <person name="Miyazaki D."/>
            <person name="Mochizuki H."/>
            <person name="Umetsu J."/>
            <person name="Higashi K."/>
            <person name="Shibata D."/>
            <person name="Kamiya Y."/>
            <person name="Sato N."/>
            <person name="Nakamura Y."/>
            <person name="Tabata S."/>
            <person name="Ida S."/>
            <person name="Kurokawa K."/>
            <person name="Ohta H."/>
        </authorList>
    </citation>
    <scope>NUCLEOTIDE SEQUENCE [LARGE SCALE GENOMIC DNA]</scope>
    <source>
        <strain evidence="3 4">NIES-2285</strain>
    </source>
</reference>
<proteinExistence type="predicted"/>
<dbReference type="PANTHER" id="PTHR33345">
    <property type="entry name" value="ADAPTER PROTEIN, PUTATIVE-RELATED"/>
    <property type="match status" value="1"/>
</dbReference>
<feature type="coiled-coil region" evidence="1">
    <location>
        <begin position="661"/>
        <end position="712"/>
    </location>
</feature>
<sequence length="715" mass="77707">MAEGITIVSEMDLAVVQEEEKAIDVGGTVLEKVSVEMLHEKVSLETPTQTPEKQPEAGVAAAAAFGSPAGTSEQDHLMALAKQAGYSDGVPRDSRGEGPPFAPQGWGWRVGPRARISGKGSYVDSFRKHPDAPEFGSKKAVGAFLRDVLLLPAEQVEEIQNSYEWHIPASSEEIRKDLDITGKASGSRGKRKSSALASPQTGSAKKRDPSADSDVKIVEPAEAEQAPDDLPTLDEILANPDNWPSIAKRIRRIGRSSPGHMASLAEEAKKRDLGDLRTQLLGFSDALVSDRVATLPHGLVALVALVVTEGKVDDVEKKKMKIADLAAAIRGEVQPKANGKGTDLSPAAEGGKGQRKRKSSFSSPKAAKGDVEKGKGATKRTRKGVEEAAAKTEEAAQTMKSILELKPSVSALSVTVDEDEPSEEEVEQAWASAGSVLPSLPADDAPELPIAAPGTPAAAEQAAGTQVVPVDETPGPSTAQAVAPAGPVTVQDLEILEYKRKLHKLERIKREWVDAFDEKLAIYRAHKEALEHLVARRKEEQEAQRKKIEEEKTKLQQAYETAVRDIQALEALIGIPDTAAEELAKPKSPWETSFGGTVQTAREAKQAEWQDSLRELNEARRMNVEQLKRKVEVYVKLGRKIPEDQIQAEREKSGKEFEDLSKCLEEQKGLMEAELERVNQMEAEARKAFVNYKAQANRVEKEKSKLQQLLKQGVV</sequence>
<evidence type="ECO:0000256" key="1">
    <source>
        <dbReference type="SAM" id="Coils"/>
    </source>
</evidence>
<keyword evidence="4" id="KW-1185">Reference proteome</keyword>
<keyword evidence="1" id="KW-0175">Coiled coil</keyword>
<gene>
    <name evidence="3" type="ORF">KFL_000050650</name>
</gene>
<evidence type="ECO:0000313" key="3">
    <source>
        <dbReference type="EMBL" id="GAQ77929.1"/>
    </source>
</evidence>
<feature type="compositionally biased region" description="Basic and acidic residues" evidence="2">
    <location>
        <begin position="383"/>
        <end position="392"/>
    </location>
</feature>
<feature type="region of interest" description="Disordered" evidence="2">
    <location>
        <begin position="86"/>
        <end position="107"/>
    </location>
</feature>
<dbReference type="PANTHER" id="PTHR33345:SF6">
    <property type="entry name" value="OS03G0747200 PROTEIN"/>
    <property type="match status" value="1"/>
</dbReference>
<evidence type="ECO:0000313" key="4">
    <source>
        <dbReference type="Proteomes" id="UP000054558"/>
    </source>
</evidence>
<name>A0A1Y1HL95_KLENI</name>
<dbReference type="EMBL" id="DF236954">
    <property type="protein sequence ID" value="GAQ77929.1"/>
    <property type="molecule type" value="Genomic_DNA"/>
</dbReference>
<feature type="region of interest" description="Disordered" evidence="2">
    <location>
        <begin position="182"/>
        <end position="214"/>
    </location>
</feature>
<evidence type="ECO:0000256" key="2">
    <source>
        <dbReference type="SAM" id="MobiDB-lite"/>
    </source>
</evidence>
<organism evidence="3 4">
    <name type="scientific">Klebsormidium nitens</name>
    <name type="common">Green alga</name>
    <name type="synonym">Ulothrix nitens</name>
    <dbReference type="NCBI Taxonomy" id="105231"/>
    <lineage>
        <taxon>Eukaryota</taxon>
        <taxon>Viridiplantae</taxon>
        <taxon>Streptophyta</taxon>
        <taxon>Klebsormidiophyceae</taxon>
        <taxon>Klebsormidiales</taxon>
        <taxon>Klebsormidiaceae</taxon>
        <taxon>Klebsormidium</taxon>
    </lineage>
</organism>
<protein>
    <submittedName>
        <fullName evidence="3">Uncharacterized protein</fullName>
    </submittedName>
</protein>
<feature type="region of interest" description="Disordered" evidence="2">
    <location>
        <begin position="334"/>
        <end position="392"/>
    </location>
</feature>